<accession>A0A166AAY1</accession>
<evidence type="ECO:0008006" key="3">
    <source>
        <dbReference type="Google" id="ProtNLM"/>
    </source>
</evidence>
<sequence>MTVNCMLELSLEDLCNVGATCRRFQDILLSQRKPWSTSPDRYRLPLPMGKTFQTVPIDEIYWLACRAVALQKKFAKDVVVPLIDEMQPRKASITSYMFGAEGILSRKTPAGILPGGRIVVAYFLHLIKFYMIDGKVSMPEIQYDGDLKAIEWTSEDNGGRTTLAIVVKDKMSMKKKTLVYDLRYTVTVRNKEKLRIKKLAEVDLPENFGECYTLTLRDCYVALFDGAGISVIDWNAEKKIQFFFNSTNLLRFDIHPSRPDLILQFYAYSEGIWIEILPNMDELLLSGNNPHEAWKQIDKSTTQLVENFPECRNKVVISISRSKRDTSGTFDMVFLLECAPEDPPSICSISLSLADSSLSFKDHGYCSVIREFTAFKTSRGDKILALREDYQSSDLSDYYPDKGERHDDVRFIFPPYESTKYPGSQIRETKLGLPDWLRKCKRCVIVGVDNIYGFALIWTDFGLCVVNY</sequence>
<name>A0A166AAY1_9AGAM</name>
<dbReference type="Proteomes" id="UP000076798">
    <property type="component" value="Unassembled WGS sequence"/>
</dbReference>
<reference evidence="1 2" key="1">
    <citation type="journal article" date="2016" name="Mol. Biol. Evol.">
        <title>Comparative Genomics of Early-Diverging Mushroom-Forming Fungi Provides Insights into the Origins of Lignocellulose Decay Capabilities.</title>
        <authorList>
            <person name="Nagy L.G."/>
            <person name="Riley R."/>
            <person name="Tritt A."/>
            <person name="Adam C."/>
            <person name="Daum C."/>
            <person name="Floudas D."/>
            <person name="Sun H."/>
            <person name="Yadav J.S."/>
            <person name="Pangilinan J."/>
            <person name="Larsson K.H."/>
            <person name="Matsuura K."/>
            <person name="Barry K."/>
            <person name="Labutti K."/>
            <person name="Kuo R."/>
            <person name="Ohm R.A."/>
            <person name="Bhattacharya S.S."/>
            <person name="Shirouzu T."/>
            <person name="Yoshinaga Y."/>
            <person name="Martin F.M."/>
            <person name="Grigoriev I.V."/>
            <person name="Hibbett D.S."/>
        </authorList>
    </citation>
    <scope>NUCLEOTIDE SEQUENCE [LARGE SCALE GENOMIC DNA]</scope>
    <source>
        <strain evidence="1 2">HHB10207 ss-3</strain>
    </source>
</reference>
<organism evidence="1 2">
    <name type="scientific">Sistotremastrum suecicum HHB10207 ss-3</name>
    <dbReference type="NCBI Taxonomy" id="1314776"/>
    <lineage>
        <taxon>Eukaryota</taxon>
        <taxon>Fungi</taxon>
        <taxon>Dikarya</taxon>
        <taxon>Basidiomycota</taxon>
        <taxon>Agaricomycotina</taxon>
        <taxon>Agaricomycetes</taxon>
        <taxon>Sistotremastrales</taxon>
        <taxon>Sistotremastraceae</taxon>
        <taxon>Sistotremastrum</taxon>
    </lineage>
</organism>
<proteinExistence type="predicted"/>
<gene>
    <name evidence="1" type="ORF">SISSUDRAFT_1051790</name>
</gene>
<keyword evidence="2" id="KW-1185">Reference proteome</keyword>
<dbReference type="EMBL" id="KV428150">
    <property type="protein sequence ID" value="KZT35155.1"/>
    <property type="molecule type" value="Genomic_DNA"/>
</dbReference>
<evidence type="ECO:0000313" key="1">
    <source>
        <dbReference type="EMBL" id="KZT35155.1"/>
    </source>
</evidence>
<protein>
    <recommendedName>
        <fullName evidence="3">F-box domain-containing protein</fullName>
    </recommendedName>
</protein>
<evidence type="ECO:0000313" key="2">
    <source>
        <dbReference type="Proteomes" id="UP000076798"/>
    </source>
</evidence>
<dbReference type="AlphaFoldDB" id="A0A166AAY1"/>